<dbReference type="AlphaFoldDB" id="A0A852Z250"/>
<dbReference type="EMBL" id="JACBYW010000001">
    <property type="protein sequence ID" value="NYH77706.1"/>
    <property type="molecule type" value="Genomic_DNA"/>
</dbReference>
<protein>
    <submittedName>
        <fullName evidence="3">Putative NAD/FAD-binding protein</fullName>
    </submittedName>
</protein>
<comment type="caution">
    <text evidence="3">The sequence shown here is derived from an EMBL/GenBank/DDBJ whole genome shotgun (WGS) entry which is preliminary data.</text>
</comment>
<dbReference type="SUPFAM" id="SSF51905">
    <property type="entry name" value="FAD/NAD(P)-binding domain"/>
    <property type="match status" value="1"/>
</dbReference>
<dbReference type="Proteomes" id="UP000548304">
    <property type="component" value="Unassembled WGS sequence"/>
</dbReference>
<dbReference type="PANTHER" id="PTHR42923">
    <property type="entry name" value="PROTOPORPHYRINOGEN OXIDASE"/>
    <property type="match status" value="1"/>
</dbReference>
<proteinExistence type="predicted"/>
<dbReference type="InterPro" id="IPR050464">
    <property type="entry name" value="Zeta_carotene_desat/Oxidored"/>
</dbReference>
<evidence type="ECO:0000259" key="2">
    <source>
        <dbReference type="Pfam" id="PF01593"/>
    </source>
</evidence>
<dbReference type="Gene3D" id="3.50.50.60">
    <property type="entry name" value="FAD/NAD(P)-binding domain"/>
    <property type="match status" value="2"/>
</dbReference>
<dbReference type="InterPro" id="IPR036188">
    <property type="entry name" value="FAD/NAD-bd_sf"/>
</dbReference>
<sequence>MRVGIIGGGIAGLTTAWLLDESVGAGIDAITLLEREHRLGGHAESVPVDDGFADLGAQHLAPDAFPVHTRLLRRLGLDEGLIESPLSVTVTSGTAPVVTTPHPRLRPQPTGAAGNADLGHLNTFLARAAELEQDPDAWYTPVGEIVEPLDIPDRFKREAVYPLLASFVGCSLEATRDLSFRAAVAFLVRNSPESPGQPPPWRNLDGGLGGLADSLAERLRNTRIRKGASVTRMRRTEHGHEITDSTGGTETVDHVVFATPPDTARRLAADSADPELDGVLRRFDFVRSVVGVHRDPTYVPSEPGLRSTNNITVSERHRGTRWAETSTWYGPITGAQVFKSWLTHRDRLPTELVTAREYHHPVPTVRNMRAQAVLEEIQGNDGLHCAGSWTVDVDSQESAVRSAVATARRILPSAQRIKALDDER</sequence>
<dbReference type="PANTHER" id="PTHR42923:SF20">
    <property type="entry name" value="FLAVIN-CONTAINING AMINE OXIDASEDEHYDROGENASE"/>
    <property type="match status" value="1"/>
</dbReference>
<feature type="region of interest" description="Disordered" evidence="1">
    <location>
        <begin position="93"/>
        <end position="112"/>
    </location>
</feature>
<keyword evidence="4" id="KW-1185">Reference proteome</keyword>
<accession>A0A852Z250</accession>
<gene>
    <name evidence="3" type="ORF">FHR84_001020</name>
</gene>
<reference evidence="3 4" key="1">
    <citation type="submission" date="2020-07" db="EMBL/GenBank/DDBJ databases">
        <title>Genomic Encyclopedia of Type Strains, Phase III (KMG-III): the genomes of soil and plant-associated and newly described type strains.</title>
        <authorList>
            <person name="Whitman W."/>
        </authorList>
    </citation>
    <scope>NUCLEOTIDE SEQUENCE [LARGE SCALE GENOMIC DNA]</scope>
    <source>
        <strain evidence="3 4">CECT 8576</strain>
    </source>
</reference>
<evidence type="ECO:0000256" key="1">
    <source>
        <dbReference type="SAM" id="MobiDB-lite"/>
    </source>
</evidence>
<name>A0A852Z250_9ACTN</name>
<dbReference type="GO" id="GO:0016491">
    <property type="term" value="F:oxidoreductase activity"/>
    <property type="evidence" value="ECO:0007669"/>
    <property type="project" value="InterPro"/>
</dbReference>
<dbReference type="RefSeq" id="WP_179534189.1">
    <property type="nucleotide sequence ID" value="NZ_JACBYW010000001.1"/>
</dbReference>
<organism evidence="3 4">
    <name type="scientific">Actinopolyspora biskrensis</name>
    <dbReference type="NCBI Taxonomy" id="1470178"/>
    <lineage>
        <taxon>Bacteria</taxon>
        <taxon>Bacillati</taxon>
        <taxon>Actinomycetota</taxon>
        <taxon>Actinomycetes</taxon>
        <taxon>Actinopolysporales</taxon>
        <taxon>Actinopolysporaceae</taxon>
        <taxon>Actinopolyspora</taxon>
    </lineage>
</organism>
<dbReference type="InterPro" id="IPR002937">
    <property type="entry name" value="Amino_oxidase"/>
</dbReference>
<dbReference type="Pfam" id="PF01593">
    <property type="entry name" value="Amino_oxidase"/>
    <property type="match status" value="1"/>
</dbReference>
<feature type="domain" description="Amine oxidase" evidence="2">
    <location>
        <begin position="10"/>
        <end position="267"/>
    </location>
</feature>
<evidence type="ECO:0000313" key="3">
    <source>
        <dbReference type="EMBL" id="NYH77706.1"/>
    </source>
</evidence>
<evidence type="ECO:0000313" key="4">
    <source>
        <dbReference type="Proteomes" id="UP000548304"/>
    </source>
</evidence>